<evidence type="ECO:0000313" key="3">
    <source>
        <dbReference type="Proteomes" id="UP001432039"/>
    </source>
</evidence>
<evidence type="ECO:0000256" key="1">
    <source>
        <dbReference type="SAM" id="MobiDB-lite"/>
    </source>
</evidence>
<protein>
    <submittedName>
        <fullName evidence="2">Uncharacterized protein</fullName>
    </submittedName>
</protein>
<dbReference type="Proteomes" id="UP001432039">
    <property type="component" value="Chromosome"/>
</dbReference>
<name>A0ABZ1TLQ2_STRVG</name>
<feature type="compositionally biased region" description="Low complexity" evidence="1">
    <location>
        <begin position="1"/>
        <end position="13"/>
    </location>
</feature>
<evidence type="ECO:0000313" key="2">
    <source>
        <dbReference type="EMBL" id="WUQ15852.1"/>
    </source>
</evidence>
<accession>A0ABZ1TLQ2</accession>
<dbReference type="EMBL" id="CP108090">
    <property type="protein sequence ID" value="WUQ15852.1"/>
    <property type="molecule type" value="Genomic_DNA"/>
</dbReference>
<keyword evidence="3" id="KW-1185">Reference proteome</keyword>
<organism evidence="2 3">
    <name type="scientific">Streptomyces virginiae</name>
    <name type="common">Streptomyces cinnamonensis</name>
    <dbReference type="NCBI Taxonomy" id="1961"/>
    <lineage>
        <taxon>Bacteria</taxon>
        <taxon>Bacillati</taxon>
        <taxon>Actinomycetota</taxon>
        <taxon>Actinomycetes</taxon>
        <taxon>Kitasatosporales</taxon>
        <taxon>Streptomycetaceae</taxon>
        <taxon>Streptomyces</taxon>
    </lineage>
</organism>
<reference evidence="2" key="1">
    <citation type="submission" date="2022-10" db="EMBL/GenBank/DDBJ databases">
        <title>The complete genomes of actinobacterial strains from the NBC collection.</title>
        <authorList>
            <person name="Joergensen T.S."/>
            <person name="Alvarez Arevalo M."/>
            <person name="Sterndorff E.B."/>
            <person name="Faurdal D."/>
            <person name="Vuksanovic O."/>
            <person name="Mourched A.-S."/>
            <person name="Charusanti P."/>
            <person name="Shaw S."/>
            <person name="Blin K."/>
            <person name="Weber T."/>
        </authorList>
    </citation>
    <scope>NUCLEOTIDE SEQUENCE</scope>
    <source>
        <strain evidence="2">NBC_00248</strain>
    </source>
</reference>
<feature type="region of interest" description="Disordered" evidence="1">
    <location>
        <begin position="101"/>
        <end position="126"/>
    </location>
</feature>
<dbReference type="RefSeq" id="WP_328964229.1">
    <property type="nucleotide sequence ID" value="NZ_CP108090.1"/>
</dbReference>
<feature type="region of interest" description="Disordered" evidence="1">
    <location>
        <begin position="1"/>
        <end position="20"/>
    </location>
</feature>
<proteinExistence type="predicted"/>
<gene>
    <name evidence="2" type="ORF">OG517_33065</name>
</gene>
<sequence>MKAGESSGASASAVDTTEDMPGIPYSQAIIEQTLSGARHQLRDPGDFNHDMSRWEFSVLASLYGRMRTQLPACSALGVEYSTGDTSWVLYKAGLDVIPARPEHSERRNGRPSSSTGRLRSWLTARPAPRRPTDAPCLFLLLLLLLLVHLLPPSAGEAGDGYCGGAEYRWGTALIARSAIGWRCAAGLH</sequence>